<reference evidence="2 3" key="1">
    <citation type="submission" date="2024-06" db="EMBL/GenBank/DDBJ databases">
        <title>Genomic Encyclopedia of Type Strains, Phase IV (KMG-IV): sequencing the most valuable type-strain genomes for metagenomic binning, comparative biology and taxonomic classification.</title>
        <authorList>
            <person name="Goeker M."/>
        </authorList>
    </citation>
    <scope>NUCLEOTIDE SEQUENCE [LARGE SCALE GENOMIC DNA]</scope>
    <source>
        <strain evidence="2 3">DSM 15349</strain>
    </source>
</reference>
<evidence type="ECO:0000259" key="1">
    <source>
        <dbReference type="Pfam" id="PF02771"/>
    </source>
</evidence>
<dbReference type="InterPro" id="IPR013786">
    <property type="entry name" value="AcylCoA_DH/ox_N"/>
</dbReference>
<keyword evidence="3" id="KW-1185">Reference proteome</keyword>
<dbReference type="EMBL" id="JBEPMK010000003">
    <property type="protein sequence ID" value="MET3644344.1"/>
    <property type="molecule type" value="Genomic_DNA"/>
</dbReference>
<organism evidence="2 3">
    <name type="scientific">Streptococcus gallinaceus</name>
    <dbReference type="NCBI Taxonomy" id="165758"/>
    <lineage>
        <taxon>Bacteria</taxon>
        <taxon>Bacillati</taxon>
        <taxon>Bacillota</taxon>
        <taxon>Bacilli</taxon>
        <taxon>Lactobacillales</taxon>
        <taxon>Streptococcaceae</taxon>
        <taxon>Streptococcus</taxon>
    </lineage>
</organism>
<dbReference type="Pfam" id="PF02771">
    <property type="entry name" value="Acyl-CoA_dh_N"/>
    <property type="match status" value="1"/>
</dbReference>
<dbReference type="PANTHER" id="PTHR43884">
    <property type="entry name" value="ACYL-COA DEHYDROGENASE"/>
    <property type="match status" value="1"/>
</dbReference>
<dbReference type="InterPro" id="IPR009100">
    <property type="entry name" value="AcylCoA_DH/oxidase_NM_dom_sf"/>
</dbReference>
<dbReference type="PANTHER" id="PTHR43884:SF12">
    <property type="entry name" value="ISOVALERYL-COA DEHYDROGENASE, MITOCHONDRIAL-RELATED"/>
    <property type="match status" value="1"/>
</dbReference>
<proteinExistence type="predicted"/>
<accession>A0ABV2JKB5</accession>
<sequence>MSYLTTEFIDWLDQHADALNQESGPLADELLEKVAKQGLFKIGVPEGLGGSGGYPTDVIEALSQLAQHSLTAAFISWGHRTFIENILQSENSYGRTYWLPQLLTGQLAAGTGLSNAVKFLSSIEELNVSIVEEAGKLYLQGRLPWVTNLGNDQFVAIFVAGYDDGRTPIVLSVSSTAIGLSRSNDLEFVSLQGSNTASLIFDKVELDPQWIVSDNAPEFLGYQFGLALDWLSVHWLRPRPT</sequence>
<evidence type="ECO:0000313" key="3">
    <source>
        <dbReference type="Proteomes" id="UP001549055"/>
    </source>
</evidence>
<dbReference type="InterPro" id="IPR037069">
    <property type="entry name" value="AcylCoA_DH/ox_N_sf"/>
</dbReference>
<feature type="domain" description="Acyl-CoA dehydrogenase/oxidase N-terminal" evidence="1">
    <location>
        <begin position="14"/>
        <end position="106"/>
    </location>
</feature>
<dbReference type="Gene3D" id="1.10.540.10">
    <property type="entry name" value="Acyl-CoA dehydrogenase/oxidase, N-terminal domain"/>
    <property type="match status" value="1"/>
</dbReference>
<dbReference type="SUPFAM" id="SSF56645">
    <property type="entry name" value="Acyl-CoA dehydrogenase NM domain-like"/>
    <property type="match status" value="1"/>
</dbReference>
<dbReference type="Gene3D" id="2.40.110.10">
    <property type="entry name" value="Butyryl-CoA Dehydrogenase, subunit A, domain 2"/>
    <property type="match status" value="1"/>
</dbReference>
<dbReference type="Proteomes" id="UP001549055">
    <property type="component" value="Unassembled WGS sequence"/>
</dbReference>
<protein>
    <submittedName>
        <fullName evidence="2">Alkylation response protein AidB-like acyl-CoA dehydrogenase</fullName>
    </submittedName>
</protein>
<name>A0ABV2JKB5_9STRE</name>
<dbReference type="InterPro" id="IPR046373">
    <property type="entry name" value="Acyl-CoA_Oxase/DH_mid-dom_sf"/>
</dbReference>
<evidence type="ECO:0000313" key="2">
    <source>
        <dbReference type="EMBL" id="MET3644344.1"/>
    </source>
</evidence>
<comment type="caution">
    <text evidence="2">The sequence shown here is derived from an EMBL/GenBank/DDBJ whole genome shotgun (WGS) entry which is preliminary data.</text>
</comment>
<gene>
    <name evidence="2" type="ORF">ABID27_000968</name>
</gene>